<comment type="caution">
    <text evidence="6">The sequence shown here is derived from an EMBL/GenBank/DDBJ whole genome shotgun (WGS) entry which is preliminary data.</text>
</comment>
<proteinExistence type="inferred from homology"/>
<dbReference type="InterPro" id="IPR000847">
    <property type="entry name" value="LysR_HTH_N"/>
</dbReference>
<dbReference type="SUPFAM" id="SSF53850">
    <property type="entry name" value="Periplasmic binding protein-like II"/>
    <property type="match status" value="1"/>
</dbReference>
<dbReference type="GO" id="GO:0032993">
    <property type="term" value="C:protein-DNA complex"/>
    <property type="evidence" value="ECO:0007669"/>
    <property type="project" value="TreeGrafter"/>
</dbReference>
<dbReference type="PANTHER" id="PTHR30346">
    <property type="entry name" value="TRANSCRIPTIONAL DUAL REGULATOR HCAR-RELATED"/>
    <property type="match status" value="1"/>
</dbReference>
<protein>
    <submittedName>
        <fullName evidence="6">LysR family transcriptional regulator</fullName>
    </submittedName>
</protein>
<dbReference type="SUPFAM" id="SSF46785">
    <property type="entry name" value="Winged helix' DNA-binding domain"/>
    <property type="match status" value="1"/>
</dbReference>
<comment type="similarity">
    <text evidence="1">Belongs to the LysR transcriptional regulatory family.</text>
</comment>
<keyword evidence="4" id="KW-0804">Transcription</keyword>
<keyword evidence="3" id="KW-0238">DNA-binding</keyword>
<dbReference type="Pfam" id="PF00126">
    <property type="entry name" value="HTH_1"/>
    <property type="match status" value="1"/>
</dbReference>
<evidence type="ECO:0000256" key="4">
    <source>
        <dbReference type="ARBA" id="ARBA00023163"/>
    </source>
</evidence>
<dbReference type="RefSeq" id="WP_143947854.1">
    <property type="nucleotide sequence ID" value="NZ_BAABMB010000002.1"/>
</dbReference>
<dbReference type="Gene3D" id="3.40.190.10">
    <property type="entry name" value="Periplasmic binding protein-like II"/>
    <property type="match status" value="2"/>
</dbReference>
<reference evidence="6 7" key="1">
    <citation type="submission" date="2019-07" db="EMBL/GenBank/DDBJ databases">
        <title>Qingshengfaniella alkalisoli gen. nov., sp. nov., isolated from saline soil.</title>
        <authorList>
            <person name="Xu L."/>
            <person name="Huang X.-X."/>
            <person name="Sun J.-Q."/>
        </authorList>
    </citation>
    <scope>NUCLEOTIDE SEQUENCE [LARGE SCALE GENOMIC DNA]</scope>
    <source>
        <strain evidence="6 7">DSM 27279</strain>
    </source>
</reference>
<dbReference type="OrthoDB" id="8707631at2"/>
<dbReference type="InterPro" id="IPR005119">
    <property type="entry name" value="LysR_subst-bd"/>
</dbReference>
<name>A0A556ATY4_9BURK</name>
<dbReference type="Gene3D" id="1.10.10.10">
    <property type="entry name" value="Winged helix-like DNA-binding domain superfamily/Winged helix DNA-binding domain"/>
    <property type="match status" value="1"/>
</dbReference>
<evidence type="ECO:0000256" key="3">
    <source>
        <dbReference type="ARBA" id="ARBA00023125"/>
    </source>
</evidence>
<dbReference type="GO" id="GO:0003677">
    <property type="term" value="F:DNA binding"/>
    <property type="evidence" value="ECO:0007669"/>
    <property type="project" value="UniProtKB-KW"/>
</dbReference>
<dbReference type="InterPro" id="IPR036388">
    <property type="entry name" value="WH-like_DNA-bd_sf"/>
</dbReference>
<dbReference type="GO" id="GO:0003700">
    <property type="term" value="F:DNA-binding transcription factor activity"/>
    <property type="evidence" value="ECO:0007669"/>
    <property type="project" value="InterPro"/>
</dbReference>
<evidence type="ECO:0000256" key="1">
    <source>
        <dbReference type="ARBA" id="ARBA00009437"/>
    </source>
</evidence>
<sequence>MKLGNLPTLQAVVRRGNFAAAAQEMALTPSAVSQQMRQLEDYFGQPLFDRSGRAVKPTPFALELVGTVEQTLADLESLRDRSLPEAAGRLRLGVINSVMLSTLPAILRAMTERHPGIHVVLEPENTSGQLLESIKAGDIDAALVVNPQAGVSRKLMCDTLAQEPFVLLYPKEGRRRLSAEAAMARWPWVRYNGSLEGGRMASAFVRQVVPGLQPRYEIMTAQGVAGLVSEGLGFSVIPLSRQLRLSASAVACISLEQRMPRRQIVLARRAADADSRRINALSQCAREVYAAG</sequence>
<dbReference type="PROSITE" id="PS50931">
    <property type="entry name" value="HTH_LYSR"/>
    <property type="match status" value="1"/>
</dbReference>
<dbReference type="Proteomes" id="UP000318405">
    <property type="component" value="Unassembled WGS sequence"/>
</dbReference>
<dbReference type="PRINTS" id="PR00039">
    <property type="entry name" value="HTHLYSR"/>
</dbReference>
<dbReference type="EMBL" id="VLTJ01000016">
    <property type="protein sequence ID" value="TSH96404.1"/>
    <property type="molecule type" value="Genomic_DNA"/>
</dbReference>
<evidence type="ECO:0000256" key="2">
    <source>
        <dbReference type="ARBA" id="ARBA00023015"/>
    </source>
</evidence>
<keyword evidence="2" id="KW-0805">Transcription regulation</keyword>
<dbReference type="PANTHER" id="PTHR30346:SF28">
    <property type="entry name" value="HTH-TYPE TRANSCRIPTIONAL REGULATOR CYNR"/>
    <property type="match status" value="1"/>
</dbReference>
<evidence type="ECO:0000259" key="5">
    <source>
        <dbReference type="PROSITE" id="PS50931"/>
    </source>
</evidence>
<dbReference type="Pfam" id="PF03466">
    <property type="entry name" value="LysR_substrate"/>
    <property type="match status" value="1"/>
</dbReference>
<evidence type="ECO:0000313" key="7">
    <source>
        <dbReference type="Proteomes" id="UP000318405"/>
    </source>
</evidence>
<gene>
    <name evidence="6" type="ORF">FOZ76_09195</name>
</gene>
<dbReference type="InterPro" id="IPR036390">
    <property type="entry name" value="WH_DNA-bd_sf"/>
</dbReference>
<evidence type="ECO:0000313" key="6">
    <source>
        <dbReference type="EMBL" id="TSH96404.1"/>
    </source>
</evidence>
<feature type="domain" description="HTH lysR-type" evidence="5">
    <location>
        <begin position="1"/>
        <end position="58"/>
    </location>
</feature>
<accession>A0A556ATY4</accession>
<keyword evidence="7" id="KW-1185">Reference proteome</keyword>
<dbReference type="AlphaFoldDB" id="A0A556ATY4"/>
<organism evidence="6 7">
    <name type="scientific">Verticiella sediminum</name>
    <dbReference type="NCBI Taxonomy" id="1247510"/>
    <lineage>
        <taxon>Bacteria</taxon>
        <taxon>Pseudomonadati</taxon>
        <taxon>Pseudomonadota</taxon>
        <taxon>Betaproteobacteria</taxon>
        <taxon>Burkholderiales</taxon>
        <taxon>Alcaligenaceae</taxon>
        <taxon>Verticiella</taxon>
    </lineage>
</organism>